<dbReference type="InterPro" id="IPR026015">
    <property type="entry name" value="ATP_synth_OSCP/delta_N_sf"/>
</dbReference>
<keyword evidence="2 7" id="KW-0813">Transport</keyword>
<keyword evidence="7" id="KW-0139">CF(1)</keyword>
<comment type="similarity">
    <text evidence="7">Belongs to the ATPase delta chain family.</text>
</comment>
<keyword evidence="7" id="KW-1003">Cell membrane</keyword>
<dbReference type="GO" id="GO:0005886">
    <property type="term" value="C:plasma membrane"/>
    <property type="evidence" value="ECO:0007669"/>
    <property type="project" value="UniProtKB-SubCell"/>
</dbReference>
<dbReference type="PRINTS" id="PR00125">
    <property type="entry name" value="ATPASEDELTA"/>
</dbReference>
<dbReference type="GO" id="GO:0045259">
    <property type="term" value="C:proton-transporting ATP synthase complex"/>
    <property type="evidence" value="ECO:0007669"/>
    <property type="project" value="UniProtKB-KW"/>
</dbReference>
<keyword evidence="6 7" id="KW-0066">ATP synthesis</keyword>
<proteinExistence type="inferred from homology"/>
<dbReference type="GO" id="GO:0046933">
    <property type="term" value="F:proton-transporting ATP synthase activity, rotational mechanism"/>
    <property type="evidence" value="ECO:0007669"/>
    <property type="project" value="UniProtKB-UniRule"/>
</dbReference>
<dbReference type="InterPro" id="IPR020781">
    <property type="entry name" value="ATPase_OSCP/d_CS"/>
</dbReference>
<evidence type="ECO:0000256" key="2">
    <source>
        <dbReference type="ARBA" id="ARBA00022448"/>
    </source>
</evidence>
<dbReference type="NCBIfam" id="NF009964">
    <property type="entry name" value="PRK13429.1-3"/>
    <property type="match status" value="1"/>
</dbReference>
<evidence type="ECO:0000256" key="4">
    <source>
        <dbReference type="ARBA" id="ARBA00023065"/>
    </source>
</evidence>
<accession>A0A413SZD4</accession>
<keyword evidence="4 7" id="KW-0406">Ion transport</keyword>
<comment type="caution">
    <text evidence="8">The sequence shown here is derived from an EMBL/GenBank/DDBJ whole genome shotgun (WGS) entry which is preliminary data.</text>
</comment>
<comment type="function">
    <text evidence="7">This protein is part of the stalk that links CF(0) to CF(1). It either transmits conformational changes from CF(0) to CF(1) or is implicated in proton conduction.</text>
</comment>
<evidence type="ECO:0000256" key="3">
    <source>
        <dbReference type="ARBA" id="ARBA00022781"/>
    </source>
</evidence>
<comment type="function">
    <text evidence="7">F(1)F(0) ATP synthase produces ATP from ADP in the presence of a proton or sodium gradient. F-type ATPases consist of two structural domains, F(1) containing the extramembraneous catalytic core and F(0) containing the membrane proton channel, linked together by a central stalk and a peripheral stalk. During catalysis, ATP synthesis in the catalytic domain of F(1) is coupled via a rotary mechanism of the central stalk subunits to proton translocation.</text>
</comment>
<organism evidence="8 9">
    <name type="scientific">Phocaeicola coprophilus</name>
    <dbReference type="NCBI Taxonomy" id="387090"/>
    <lineage>
        <taxon>Bacteria</taxon>
        <taxon>Pseudomonadati</taxon>
        <taxon>Bacteroidota</taxon>
        <taxon>Bacteroidia</taxon>
        <taxon>Bacteroidales</taxon>
        <taxon>Bacteroidaceae</taxon>
        <taxon>Phocaeicola</taxon>
    </lineage>
</organism>
<keyword evidence="5 7" id="KW-0472">Membrane</keyword>
<comment type="subcellular location">
    <subcellularLocation>
        <location evidence="7">Cell membrane</location>
        <topology evidence="7">Peripheral membrane protein</topology>
    </subcellularLocation>
    <subcellularLocation>
        <location evidence="1">Membrane</location>
    </subcellularLocation>
</comment>
<dbReference type="Pfam" id="PF00213">
    <property type="entry name" value="OSCP"/>
    <property type="match status" value="1"/>
</dbReference>
<dbReference type="AlphaFoldDB" id="A0A413SZD4"/>
<dbReference type="InterPro" id="IPR000711">
    <property type="entry name" value="ATPase_OSCP/dsu"/>
</dbReference>
<protein>
    <recommendedName>
        <fullName evidence="7">ATP synthase subunit delta</fullName>
    </recommendedName>
    <alternativeName>
        <fullName evidence="7">ATP synthase F(1) sector subunit delta</fullName>
    </alternativeName>
    <alternativeName>
        <fullName evidence="7">F-type ATPase subunit delta</fullName>
        <shortName evidence="7">F-ATPase subunit delta</shortName>
    </alternativeName>
</protein>
<keyword evidence="3 7" id="KW-0375">Hydrogen ion transport</keyword>
<reference evidence="8 9" key="1">
    <citation type="submission" date="2018-08" db="EMBL/GenBank/DDBJ databases">
        <title>A genome reference for cultivated species of the human gut microbiota.</title>
        <authorList>
            <person name="Zou Y."/>
            <person name="Xue W."/>
            <person name="Luo G."/>
        </authorList>
    </citation>
    <scope>NUCLEOTIDE SEQUENCE [LARGE SCALE GENOMIC DNA]</scope>
    <source>
        <strain evidence="8 9">AM42-38</strain>
    </source>
</reference>
<dbReference type="Gene3D" id="1.10.520.20">
    <property type="entry name" value="N-terminal domain of the delta subunit of the F1F0-ATP synthase"/>
    <property type="match status" value="1"/>
</dbReference>
<dbReference type="GeneID" id="78404732"/>
<name>A0A413SZD4_9BACT</name>
<evidence type="ECO:0000256" key="7">
    <source>
        <dbReference type="HAMAP-Rule" id="MF_01416"/>
    </source>
</evidence>
<evidence type="ECO:0000256" key="5">
    <source>
        <dbReference type="ARBA" id="ARBA00023136"/>
    </source>
</evidence>
<sequence>MNTGVVSMRYAKALLAYADAQGKEDQVYEEVKTLADHYVTVPGLRRAVENPVLDIETKLQLLQEAAGGKDVSEELKRFFRLVLEAKREKFLQFMTWSYIDLYREEKHILIGKLTTAVPSERLVQHLVELIGARTHENVELDARIDPNIIGGYIIELSGFRLDASVANQLKRVKQQFIARNRRIV</sequence>
<evidence type="ECO:0000256" key="6">
    <source>
        <dbReference type="ARBA" id="ARBA00023310"/>
    </source>
</evidence>
<dbReference type="EMBL" id="QSFT01000016">
    <property type="protein sequence ID" value="RHA75349.1"/>
    <property type="molecule type" value="Genomic_DNA"/>
</dbReference>
<dbReference type="PANTHER" id="PTHR11910">
    <property type="entry name" value="ATP SYNTHASE DELTA CHAIN"/>
    <property type="match status" value="1"/>
</dbReference>
<dbReference type="SUPFAM" id="SSF47928">
    <property type="entry name" value="N-terminal domain of the delta subunit of the F1F0-ATP synthase"/>
    <property type="match status" value="1"/>
</dbReference>
<evidence type="ECO:0000256" key="1">
    <source>
        <dbReference type="ARBA" id="ARBA00004370"/>
    </source>
</evidence>
<dbReference type="Proteomes" id="UP000283855">
    <property type="component" value="Unassembled WGS sequence"/>
</dbReference>
<evidence type="ECO:0000313" key="8">
    <source>
        <dbReference type="EMBL" id="RHA75349.1"/>
    </source>
</evidence>
<evidence type="ECO:0000313" key="9">
    <source>
        <dbReference type="Proteomes" id="UP000283855"/>
    </source>
</evidence>
<dbReference type="NCBIfam" id="TIGR01145">
    <property type="entry name" value="ATP_synt_delta"/>
    <property type="match status" value="1"/>
</dbReference>
<dbReference type="HAMAP" id="MF_01416">
    <property type="entry name" value="ATP_synth_delta_bact"/>
    <property type="match status" value="1"/>
</dbReference>
<gene>
    <name evidence="7" type="primary">atpH</name>
    <name evidence="8" type="ORF">DW921_08495</name>
</gene>
<dbReference type="RefSeq" id="WP_040311089.1">
    <property type="nucleotide sequence ID" value="NZ_CABJGD010000016.1"/>
</dbReference>
<dbReference type="PROSITE" id="PS00389">
    <property type="entry name" value="ATPASE_DELTA"/>
    <property type="match status" value="1"/>
</dbReference>